<dbReference type="GO" id="GO:0003924">
    <property type="term" value="F:GTPase activity"/>
    <property type="evidence" value="ECO:0007669"/>
    <property type="project" value="InterPro"/>
</dbReference>
<organism evidence="4 5">
    <name type="scientific">Ziziphus jujuba var. spinosa</name>
    <dbReference type="NCBI Taxonomy" id="714518"/>
    <lineage>
        <taxon>Eukaryota</taxon>
        <taxon>Viridiplantae</taxon>
        <taxon>Streptophyta</taxon>
        <taxon>Embryophyta</taxon>
        <taxon>Tracheophyta</taxon>
        <taxon>Spermatophyta</taxon>
        <taxon>Magnoliopsida</taxon>
        <taxon>eudicotyledons</taxon>
        <taxon>Gunneridae</taxon>
        <taxon>Pentapetalae</taxon>
        <taxon>rosids</taxon>
        <taxon>fabids</taxon>
        <taxon>Rosales</taxon>
        <taxon>Rhamnaceae</taxon>
        <taxon>Paliureae</taxon>
        <taxon>Ziziphus</taxon>
    </lineage>
</organism>
<dbReference type="SUPFAM" id="SSF52540">
    <property type="entry name" value="P-loop containing nucleoside triphosphate hydrolases"/>
    <property type="match status" value="1"/>
</dbReference>
<dbReference type="InterPro" id="IPR050100">
    <property type="entry name" value="TRAFAC_GTPase_members"/>
</dbReference>
<evidence type="ECO:0000313" key="4">
    <source>
        <dbReference type="EMBL" id="KAH7521739.1"/>
    </source>
</evidence>
<dbReference type="InterPro" id="IPR000795">
    <property type="entry name" value="T_Tr_GTP-bd_dom"/>
</dbReference>
<evidence type="ECO:0000256" key="1">
    <source>
        <dbReference type="ARBA" id="ARBA00022741"/>
    </source>
</evidence>
<keyword evidence="1" id="KW-0547">Nucleotide-binding</keyword>
<evidence type="ECO:0000313" key="5">
    <source>
        <dbReference type="Proteomes" id="UP000813462"/>
    </source>
</evidence>
<dbReference type="InterPro" id="IPR027417">
    <property type="entry name" value="P-loop_NTPase"/>
</dbReference>
<reference evidence="4" key="1">
    <citation type="journal article" date="2021" name="Front. Plant Sci.">
        <title>Chromosome-Scale Genome Assembly for Chinese Sour Jujube and Insights Into Its Genome Evolution and Domestication Signature.</title>
        <authorList>
            <person name="Shen L.-Y."/>
            <person name="Luo H."/>
            <person name="Wang X.-L."/>
            <person name="Wang X.-M."/>
            <person name="Qiu X.-J."/>
            <person name="Liu H."/>
            <person name="Zhou S.-S."/>
            <person name="Jia K.-H."/>
            <person name="Nie S."/>
            <person name="Bao Y.-T."/>
            <person name="Zhang R.-G."/>
            <person name="Yun Q.-Z."/>
            <person name="Chai Y.-H."/>
            <person name="Lu J.-Y."/>
            <person name="Li Y."/>
            <person name="Zhao S.-W."/>
            <person name="Mao J.-F."/>
            <person name="Jia S.-G."/>
            <person name="Mao Y.-M."/>
        </authorList>
    </citation>
    <scope>NUCLEOTIDE SEQUENCE</scope>
    <source>
        <strain evidence="4">AT0</strain>
        <tissue evidence="4">Leaf</tissue>
    </source>
</reference>
<feature type="domain" description="Tr-type G" evidence="3">
    <location>
        <begin position="57"/>
        <end position="153"/>
    </location>
</feature>
<dbReference type="Proteomes" id="UP000813462">
    <property type="component" value="Unassembled WGS sequence"/>
</dbReference>
<name>A0A978V306_ZIZJJ</name>
<dbReference type="EMBL" id="JAEACU010000007">
    <property type="protein sequence ID" value="KAH7521739.1"/>
    <property type="molecule type" value="Genomic_DNA"/>
</dbReference>
<dbReference type="Gene3D" id="3.40.50.300">
    <property type="entry name" value="P-loop containing nucleotide triphosphate hydrolases"/>
    <property type="match status" value="1"/>
</dbReference>
<accession>A0A978V306</accession>
<sequence>MLSVGVPAANWTGWRDACDYIHLTGSLLVFYCSSVSGQQWVMIRSKFTLVMGHVDSSKSQVLDNLKAERERGNAMRELKIDKYHFTFIDAFGHPDFIKDILTGHCWADCALLIIDSTGTGDFDEQARLHALLAYTPGIKQMICCFNKVITVQSECYFLIKPGVSTSLEDVLTALVLERGFKAFYQP</sequence>
<comment type="caution">
    <text evidence="4">The sequence shown here is derived from an EMBL/GenBank/DDBJ whole genome shotgun (WGS) entry which is preliminary data.</text>
</comment>
<keyword evidence="2" id="KW-0342">GTP-binding</keyword>
<evidence type="ECO:0000256" key="2">
    <source>
        <dbReference type="ARBA" id="ARBA00023134"/>
    </source>
</evidence>
<proteinExistence type="predicted"/>
<gene>
    <name evidence="4" type="ORF">FEM48_Zijuj07G0064500</name>
</gene>
<dbReference type="GO" id="GO:0005525">
    <property type="term" value="F:GTP binding"/>
    <property type="evidence" value="ECO:0007669"/>
    <property type="project" value="UniProtKB-KW"/>
</dbReference>
<protein>
    <recommendedName>
        <fullName evidence="3">Tr-type G domain-containing protein</fullName>
    </recommendedName>
</protein>
<dbReference type="Pfam" id="PF00009">
    <property type="entry name" value="GTP_EFTU"/>
    <property type="match status" value="1"/>
</dbReference>
<dbReference type="PANTHER" id="PTHR23115">
    <property type="entry name" value="TRANSLATION FACTOR"/>
    <property type="match status" value="1"/>
</dbReference>
<evidence type="ECO:0000259" key="3">
    <source>
        <dbReference type="Pfam" id="PF00009"/>
    </source>
</evidence>
<dbReference type="AlphaFoldDB" id="A0A978V306"/>